<accession>C1E0I6</accession>
<protein>
    <submittedName>
        <fullName evidence="3">Glycosyltransferase family 48 protein</fullName>
    </submittedName>
</protein>
<reference evidence="3 4" key="1">
    <citation type="journal article" date="2009" name="Science">
        <title>Green evolution and dynamic adaptations revealed by genomes of the marine picoeukaryotes Micromonas.</title>
        <authorList>
            <person name="Worden A.Z."/>
            <person name="Lee J.H."/>
            <person name="Mock T."/>
            <person name="Rouze P."/>
            <person name="Simmons M.P."/>
            <person name="Aerts A.L."/>
            <person name="Allen A.E."/>
            <person name="Cuvelier M.L."/>
            <person name="Derelle E."/>
            <person name="Everett M.V."/>
            <person name="Foulon E."/>
            <person name="Grimwood J."/>
            <person name="Gundlach H."/>
            <person name="Henrissat B."/>
            <person name="Napoli C."/>
            <person name="McDonald S.M."/>
            <person name="Parker M.S."/>
            <person name="Rombauts S."/>
            <person name="Salamov A."/>
            <person name="Von Dassow P."/>
            <person name="Badger J.H."/>
            <person name="Coutinho P.M."/>
            <person name="Demir E."/>
            <person name="Dubchak I."/>
            <person name="Gentemann C."/>
            <person name="Eikrem W."/>
            <person name="Gready J.E."/>
            <person name="John U."/>
            <person name="Lanier W."/>
            <person name="Lindquist E.A."/>
            <person name="Lucas S."/>
            <person name="Mayer K.F."/>
            <person name="Moreau H."/>
            <person name="Not F."/>
            <person name="Otillar R."/>
            <person name="Panaud O."/>
            <person name="Pangilinan J."/>
            <person name="Paulsen I."/>
            <person name="Piegu B."/>
            <person name="Poliakov A."/>
            <person name="Robbens S."/>
            <person name="Schmutz J."/>
            <person name="Toulza E."/>
            <person name="Wyss T."/>
            <person name="Zelensky A."/>
            <person name="Zhou K."/>
            <person name="Armbrust E.V."/>
            <person name="Bhattacharya D."/>
            <person name="Goodenough U.W."/>
            <person name="Van de Peer Y."/>
            <person name="Grigoriev I.V."/>
        </authorList>
    </citation>
    <scope>NUCLEOTIDE SEQUENCE [LARGE SCALE GENOMIC DNA]</scope>
    <source>
        <strain evidence="4">RCC299 / NOUM17</strain>
    </source>
</reference>
<feature type="transmembrane region" description="Helical" evidence="1">
    <location>
        <begin position="172"/>
        <end position="195"/>
    </location>
</feature>
<feature type="transmembrane region" description="Helical" evidence="1">
    <location>
        <begin position="339"/>
        <end position="363"/>
    </location>
</feature>
<dbReference type="InParanoid" id="C1E0I6"/>
<dbReference type="CAZy" id="GT48">
    <property type="family name" value="Glycosyltransferase Family 48"/>
</dbReference>
<dbReference type="PANTHER" id="PTHR12741">
    <property type="entry name" value="LYST-INTERACTING PROTEIN LIP5 DOPAMINE RESPONSIVE PROTEIN DRG-1"/>
    <property type="match status" value="1"/>
</dbReference>
<dbReference type="InterPro" id="IPR003440">
    <property type="entry name" value="Glyco_trans_48_dom"/>
</dbReference>
<dbReference type="Pfam" id="PF02364">
    <property type="entry name" value="Glucan_synthase"/>
    <property type="match status" value="1"/>
</dbReference>
<dbReference type="GO" id="GO:0006075">
    <property type="term" value="P:(1-&gt;3)-beta-D-glucan biosynthetic process"/>
    <property type="evidence" value="ECO:0007669"/>
    <property type="project" value="InterPro"/>
</dbReference>
<dbReference type="GO" id="GO:0005886">
    <property type="term" value="C:plasma membrane"/>
    <property type="evidence" value="ECO:0007669"/>
    <property type="project" value="TreeGrafter"/>
</dbReference>
<dbReference type="GeneID" id="8241243"/>
<feature type="transmembrane region" description="Helical" evidence="1">
    <location>
        <begin position="309"/>
        <end position="333"/>
    </location>
</feature>
<evidence type="ECO:0000259" key="2">
    <source>
        <dbReference type="Pfam" id="PF02364"/>
    </source>
</evidence>
<proteinExistence type="predicted"/>
<keyword evidence="4" id="KW-1185">Reference proteome</keyword>
<dbReference type="EMBL" id="CP001323">
    <property type="protein sequence ID" value="ACO61307.1"/>
    <property type="molecule type" value="Genomic_DNA"/>
</dbReference>
<keyword evidence="1" id="KW-0472">Membrane</keyword>
<evidence type="ECO:0000313" key="3">
    <source>
        <dbReference type="EMBL" id="ACO61307.1"/>
    </source>
</evidence>
<dbReference type="Proteomes" id="UP000002009">
    <property type="component" value="Chromosome 2"/>
</dbReference>
<dbReference type="STRING" id="296587.C1E0I6"/>
<keyword evidence="1" id="KW-1133">Transmembrane helix</keyword>
<gene>
    <name evidence="3" type="ORF">MICPUN_79168</name>
</gene>
<dbReference type="eggNOG" id="KOG0916">
    <property type="taxonomic scope" value="Eukaryota"/>
</dbReference>
<evidence type="ECO:0000313" key="4">
    <source>
        <dbReference type="Proteomes" id="UP000002009"/>
    </source>
</evidence>
<feature type="non-terminal residue" evidence="3">
    <location>
        <position position="365"/>
    </location>
</feature>
<dbReference type="OMA" id="ADMHIEL"/>
<dbReference type="OrthoDB" id="1880850at2759"/>
<evidence type="ECO:0000256" key="1">
    <source>
        <dbReference type="SAM" id="Phobius"/>
    </source>
</evidence>
<dbReference type="GO" id="GO:0003843">
    <property type="term" value="F:1,3-beta-D-glucan synthase activity"/>
    <property type="evidence" value="ECO:0007669"/>
    <property type="project" value="InterPro"/>
</dbReference>
<sequence length="365" mass="41291">MNQDAHLAEALKLRNVLAQFVGNTRLVGFPEQMITDRSGSVASFAALSEQVFGTIVQRFMAKPLNVRFHYGHPDVWDLTWVRGNGGVSKASKQLHLSEDIFGGMNLMLRGGRVKYLGFKMVGKAREVSFDGTNQFNFKISSGNGMQLISRDFHRLAKNLDLFRMLSFFQSSAGIFFTEWMLFASLFAFVVCKLMIAMLHVETFFSAGDAFDSVGFHDEPGTEVLYPSQWMIQATLVMAWPSMLEGWLDGGFAKMFTRFFQHALAGAHVFNMFIAKTRGYAIDHTVTSGKALYQVTRRGMRMRHSFVSLYTRYAVSHITPSAEMAAYVVMLTALSRFGPMYVFVMTTWHVWFAITCLSLAPWLFHP</sequence>
<keyword evidence="3" id="KW-0808">Transferase</keyword>
<feature type="domain" description="Glycosyl transferase 48" evidence="2">
    <location>
        <begin position="1"/>
        <end position="365"/>
    </location>
</feature>
<dbReference type="AlphaFoldDB" id="C1E0I6"/>
<organism evidence="3 4">
    <name type="scientific">Micromonas commoda (strain RCC299 / NOUM17 / CCMP2709)</name>
    <name type="common">Picoplanktonic green alga</name>
    <dbReference type="NCBI Taxonomy" id="296587"/>
    <lineage>
        <taxon>Eukaryota</taxon>
        <taxon>Viridiplantae</taxon>
        <taxon>Chlorophyta</taxon>
        <taxon>Mamiellophyceae</taxon>
        <taxon>Mamiellales</taxon>
        <taxon>Mamiellaceae</taxon>
        <taxon>Micromonas</taxon>
    </lineage>
</organism>
<keyword evidence="1" id="KW-0812">Transmembrane</keyword>
<dbReference type="RefSeq" id="XP_002500049.1">
    <property type="nucleotide sequence ID" value="XM_002500003.1"/>
</dbReference>
<dbReference type="GO" id="GO:0000148">
    <property type="term" value="C:1,3-beta-D-glucan synthase complex"/>
    <property type="evidence" value="ECO:0007669"/>
    <property type="project" value="InterPro"/>
</dbReference>
<dbReference type="PANTHER" id="PTHR12741:SF48">
    <property type="entry name" value="1,3-BETA-GLUCAN SYNTHASE COMPONENT FKS1-RELATED"/>
    <property type="match status" value="1"/>
</dbReference>
<dbReference type="KEGG" id="mis:MICPUN_79168"/>
<name>C1E0I6_MICCC</name>